<dbReference type="Proteomes" id="UP001041814">
    <property type="component" value="Unassembled WGS sequence"/>
</dbReference>
<feature type="compositionally biased region" description="Low complexity" evidence="1">
    <location>
        <begin position="18"/>
        <end position="31"/>
    </location>
</feature>
<name>A0ABS1DX54_RUBGE</name>
<keyword evidence="3" id="KW-1185">Reference proteome</keyword>
<sequence length="195" mass="20154">MDFDEMAARLYANSTSRPEAGQPTAAAAPPAVSTKAGEIDVNKAEAALYGKPQFGVDGLDTTYAATQRAMISASVEQLGLEPGEAQAASTEWAGRFRQAGIASDVATGLTSVATGVLSGAIKVDPLAWKNAARAEMATEFGANADAALAAAREMVAADPPLQAWLQETGLGDHPRVVKAVARAAWAQWKAGKLRT</sequence>
<evidence type="ECO:0000256" key="1">
    <source>
        <dbReference type="SAM" id="MobiDB-lite"/>
    </source>
</evidence>
<reference evidence="2" key="1">
    <citation type="submission" date="2017-08" db="EMBL/GenBank/DDBJ databases">
        <authorList>
            <person name="Imhoff J.F."/>
            <person name="Rahn T."/>
            <person name="Kuenzel S."/>
            <person name="Neulinger S.C."/>
        </authorList>
    </citation>
    <scope>NUCLEOTIDE SEQUENCE</scope>
    <source>
        <strain evidence="2">IM 151</strain>
    </source>
</reference>
<comment type="caution">
    <text evidence="2">The sequence shown here is derived from an EMBL/GenBank/DDBJ whole genome shotgun (WGS) entry which is preliminary data.</text>
</comment>
<dbReference type="EMBL" id="NRRU01000075">
    <property type="protein sequence ID" value="MBK1714637.1"/>
    <property type="molecule type" value="Genomic_DNA"/>
</dbReference>
<gene>
    <name evidence="2" type="ORF">CKO43_17865</name>
</gene>
<proteinExistence type="predicted"/>
<organism evidence="2 3">
    <name type="scientific">Rubrivivax gelatinosus</name>
    <name type="common">Rhodocyclus gelatinosus</name>
    <name type="synonym">Rhodopseudomonas gelatinosa</name>
    <dbReference type="NCBI Taxonomy" id="28068"/>
    <lineage>
        <taxon>Bacteria</taxon>
        <taxon>Pseudomonadati</taxon>
        <taxon>Pseudomonadota</taxon>
        <taxon>Betaproteobacteria</taxon>
        <taxon>Burkholderiales</taxon>
        <taxon>Sphaerotilaceae</taxon>
        <taxon>Rubrivivax</taxon>
    </lineage>
</organism>
<feature type="region of interest" description="Disordered" evidence="1">
    <location>
        <begin position="13"/>
        <end position="34"/>
    </location>
</feature>
<protein>
    <submittedName>
        <fullName evidence="2">Uncharacterized protein</fullName>
    </submittedName>
</protein>
<evidence type="ECO:0000313" key="3">
    <source>
        <dbReference type="Proteomes" id="UP001041814"/>
    </source>
</evidence>
<evidence type="ECO:0000313" key="2">
    <source>
        <dbReference type="EMBL" id="MBK1714637.1"/>
    </source>
</evidence>
<dbReference type="RefSeq" id="WP_200379452.1">
    <property type="nucleotide sequence ID" value="NZ_NRRU01000075.1"/>
</dbReference>
<reference evidence="2" key="2">
    <citation type="journal article" date="2020" name="Microorganisms">
        <title>Osmotic Adaptation and Compatible Solute Biosynthesis of Phototrophic Bacteria as Revealed from Genome Analyses.</title>
        <authorList>
            <person name="Imhoff J.F."/>
            <person name="Rahn T."/>
            <person name="Kunzel S."/>
            <person name="Keller A."/>
            <person name="Neulinger S.C."/>
        </authorList>
    </citation>
    <scope>NUCLEOTIDE SEQUENCE</scope>
    <source>
        <strain evidence="2">IM 151</strain>
    </source>
</reference>
<accession>A0ABS1DX54</accession>